<sequence>MSSYAVFLYNRIDWATSEGRIAQAGLYFSDGRRQTMVNSGTTNIKELVNLSNNQKEGSYIFRISGSSPEDPSGSVVEDDYTYNDYEPDYDPDENIRRPQRFVLGSTMNILR</sequence>
<evidence type="ECO:0000259" key="1">
    <source>
        <dbReference type="PROSITE" id="PS51220"/>
    </source>
</evidence>
<gene>
    <name evidence="2" type="ORF">TCNE_LOCUS20016</name>
</gene>
<dbReference type="EMBL" id="UYWY01028001">
    <property type="protein sequence ID" value="VDM51337.1"/>
    <property type="molecule type" value="Genomic_DNA"/>
</dbReference>
<dbReference type="Pfam" id="PF06119">
    <property type="entry name" value="NIDO"/>
    <property type="match status" value="1"/>
</dbReference>
<dbReference type="PROSITE" id="PS51220">
    <property type="entry name" value="NIDO"/>
    <property type="match status" value="1"/>
</dbReference>
<protein>
    <recommendedName>
        <fullName evidence="1">NIDO domain-containing protein</fullName>
    </recommendedName>
</protein>
<dbReference type="InterPro" id="IPR003886">
    <property type="entry name" value="NIDO_dom"/>
</dbReference>
<reference evidence="2" key="1">
    <citation type="submission" date="2018-11" db="EMBL/GenBank/DDBJ databases">
        <authorList>
            <consortium name="Pathogen Informatics"/>
        </authorList>
    </citation>
    <scope>NUCLEOTIDE SEQUENCE [LARGE SCALE GENOMIC DNA]</scope>
</reference>
<feature type="domain" description="NIDO" evidence="1">
    <location>
        <begin position="1"/>
        <end position="66"/>
    </location>
</feature>
<accession>A0A3P7HF69</accession>
<name>A0A3P7HF69_TOXCA</name>
<evidence type="ECO:0000313" key="2">
    <source>
        <dbReference type="EMBL" id="VDM51337.1"/>
    </source>
</evidence>
<organism evidence="2">
    <name type="scientific">Toxocara canis</name>
    <name type="common">Canine roundworm</name>
    <dbReference type="NCBI Taxonomy" id="6265"/>
    <lineage>
        <taxon>Eukaryota</taxon>
        <taxon>Metazoa</taxon>
        <taxon>Ecdysozoa</taxon>
        <taxon>Nematoda</taxon>
        <taxon>Chromadorea</taxon>
        <taxon>Rhabditida</taxon>
        <taxon>Spirurina</taxon>
        <taxon>Ascaridomorpha</taxon>
        <taxon>Ascaridoidea</taxon>
        <taxon>Toxocaridae</taxon>
        <taxon>Toxocara</taxon>
    </lineage>
</organism>
<proteinExistence type="predicted"/>
<dbReference type="GO" id="GO:0007160">
    <property type="term" value="P:cell-matrix adhesion"/>
    <property type="evidence" value="ECO:0007669"/>
    <property type="project" value="InterPro"/>
</dbReference>
<dbReference type="AlphaFoldDB" id="A0A3P7HF69"/>